<gene>
    <name evidence="5" type="ORF">AM231_27460</name>
</gene>
<dbReference type="GO" id="GO:0003700">
    <property type="term" value="F:DNA-binding transcription factor activity"/>
    <property type="evidence" value="ECO:0007669"/>
    <property type="project" value="InterPro"/>
</dbReference>
<dbReference type="InterPro" id="IPR036388">
    <property type="entry name" value="WH-like_DNA-bd_sf"/>
</dbReference>
<dbReference type="PANTHER" id="PTHR33154">
    <property type="entry name" value="TRANSCRIPTIONAL REGULATOR, ARSR FAMILY"/>
    <property type="match status" value="1"/>
</dbReference>
<reference evidence="6" key="1">
    <citation type="submission" date="2015-08" db="EMBL/GenBank/DDBJ databases">
        <title>Genome sequencing project for genomic taxonomy and phylogenomics of Bacillus-like bacteria.</title>
        <authorList>
            <person name="Liu B."/>
            <person name="Wang J."/>
            <person name="Zhu Y."/>
            <person name="Liu G."/>
            <person name="Chen Q."/>
            <person name="Chen Z."/>
            <person name="Lan J."/>
            <person name="Che J."/>
            <person name="Ge C."/>
            <person name="Shi H."/>
            <person name="Pan Z."/>
            <person name="Liu X."/>
        </authorList>
    </citation>
    <scope>NUCLEOTIDE SEQUENCE [LARGE SCALE GENOMIC DNA]</scope>
    <source>
        <strain evidence="6">FJAT-22460</strain>
    </source>
</reference>
<feature type="domain" description="HTH arsR-type" evidence="4">
    <location>
        <begin position="1"/>
        <end position="98"/>
    </location>
</feature>
<protein>
    <submittedName>
        <fullName evidence="5">Transcriptional regulator</fullName>
    </submittedName>
</protein>
<dbReference type="InterPro" id="IPR036390">
    <property type="entry name" value="WH_DNA-bd_sf"/>
</dbReference>
<dbReference type="InterPro" id="IPR011991">
    <property type="entry name" value="ArsR-like_HTH"/>
</dbReference>
<dbReference type="SMART" id="SM00418">
    <property type="entry name" value="HTH_ARSR"/>
    <property type="match status" value="1"/>
</dbReference>
<dbReference type="OrthoDB" id="9799175at2"/>
<dbReference type="Proteomes" id="UP000036932">
    <property type="component" value="Unassembled WGS sequence"/>
</dbReference>
<dbReference type="PRINTS" id="PR00778">
    <property type="entry name" value="HTHARSR"/>
</dbReference>
<evidence type="ECO:0000256" key="3">
    <source>
        <dbReference type="ARBA" id="ARBA00023163"/>
    </source>
</evidence>
<dbReference type="InterPro" id="IPR001845">
    <property type="entry name" value="HTH_ArsR_DNA-bd_dom"/>
</dbReference>
<dbReference type="NCBIfam" id="NF033788">
    <property type="entry name" value="HTH_metalloreg"/>
    <property type="match status" value="1"/>
</dbReference>
<dbReference type="Gene3D" id="1.10.10.10">
    <property type="entry name" value="Winged helix-like DNA-binding domain superfamily/Winged helix DNA-binding domain"/>
    <property type="match status" value="1"/>
</dbReference>
<dbReference type="PROSITE" id="PS50987">
    <property type="entry name" value="HTH_ARSR_2"/>
    <property type="match status" value="1"/>
</dbReference>
<dbReference type="AlphaFoldDB" id="A0A0M1N2H7"/>
<dbReference type="EMBL" id="LIUT01000008">
    <property type="protein sequence ID" value="KOR76351.1"/>
    <property type="molecule type" value="Genomic_DNA"/>
</dbReference>
<proteinExistence type="predicted"/>
<keyword evidence="6" id="KW-1185">Reference proteome</keyword>
<dbReference type="CDD" id="cd00090">
    <property type="entry name" value="HTH_ARSR"/>
    <property type="match status" value="1"/>
</dbReference>
<organism evidence="5 6">
    <name type="scientific">Paenibacillus solani</name>
    <dbReference type="NCBI Taxonomy" id="1705565"/>
    <lineage>
        <taxon>Bacteria</taxon>
        <taxon>Bacillati</taxon>
        <taxon>Bacillota</taxon>
        <taxon>Bacilli</taxon>
        <taxon>Bacillales</taxon>
        <taxon>Paenibacillaceae</taxon>
        <taxon>Paenibacillus</taxon>
    </lineage>
</organism>
<dbReference type="InterPro" id="IPR051081">
    <property type="entry name" value="HTH_MetalResp_TranReg"/>
</dbReference>
<dbReference type="Pfam" id="PF01022">
    <property type="entry name" value="HTH_5"/>
    <property type="match status" value="1"/>
</dbReference>
<keyword evidence="1" id="KW-0805">Transcription regulation</keyword>
<name>A0A0M1N2H7_9BACL</name>
<keyword evidence="3" id="KW-0804">Transcription</keyword>
<dbReference type="SUPFAM" id="SSF46785">
    <property type="entry name" value="Winged helix' DNA-binding domain"/>
    <property type="match status" value="1"/>
</dbReference>
<evidence type="ECO:0000256" key="2">
    <source>
        <dbReference type="ARBA" id="ARBA00023125"/>
    </source>
</evidence>
<dbReference type="GO" id="GO:0003677">
    <property type="term" value="F:DNA binding"/>
    <property type="evidence" value="ECO:0007669"/>
    <property type="project" value="UniProtKB-KW"/>
</dbReference>
<evidence type="ECO:0000313" key="5">
    <source>
        <dbReference type="EMBL" id="KOR76351.1"/>
    </source>
</evidence>
<dbReference type="PATRIC" id="fig|1705565.3.peg.1724"/>
<keyword evidence="2" id="KW-0238">DNA-binding</keyword>
<dbReference type="PANTHER" id="PTHR33154:SF33">
    <property type="entry name" value="TRANSCRIPTIONAL REPRESSOR SDPR"/>
    <property type="match status" value="1"/>
</dbReference>
<evidence type="ECO:0000313" key="6">
    <source>
        <dbReference type="Proteomes" id="UP000036932"/>
    </source>
</evidence>
<comment type="caution">
    <text evidence="5">The sequence shown here is derived from an EMBL/GenBank/DDBJ whole genome shotgun (WGS) entry which is preliminary data.</text>
</comment>
<evidence type="ECO:0000256" key="1">
    <source>
        <dbReference type="ARBA" id="ARBA00023015"/>
    </source>
</evidence>
<accession>A0A0M1N2H7</accession>
<evidence type="ECO:0000259" key="4">
    <source>
        <dbReference type="PROSITE" id="PS50987"/>
    </source>
</evidence>
<sequence length="102" mass="12019">MSDLYRAISDPIRRKILNMVAHQELAQLEIVKAFHISQPAIKKHLTILMDEELLLVRKEGKYCYYRLNTPIFQRGYEDLQDELGAILENKLSRLKQYLEGDN</sequence>